<name>A0A645DG09_9ZZZZ</name>
<keyword evidence="1" id="KW-0472">Membrane</keyword>
<comment type="caution">
    <text evidence="2">The sequence shown here is derived from an EMBL/GenBank/DDBJ whole genome shotgun (WGS) entry which is preliminary data.</text>
</comment>
<sequence length="118" mass="12630">MTADGALGKQVCFANQLTIFAHDFQRTQQEIRAVLRKCNGVATGIDEAIFLGKSVIEGIQLCLLCLNFFLGIVLGLVFQQGANAVPQVDLSTNAALSGLGHLHRVHAAVFTVIEPVII</sequence>
<feature type="transmembrane region" description="Helical" evidence="1">
    <location>
        <begin position="58"/>
        <end position="78"/>
    </location>
</feature>
<reference evidence="2" key="1">
    <citation type="submission" date="2019-08" db="EMBL/GenBank/DDBJ databases">
        <authorList>
            <person name="Kucharzyk K."/>
            <person name="Murdoch R.W."/>
            <person name="Higgins S."/>
            <person name="Loffler F."/>
        </authorList>
    </citation>
    <scope>NUCLEOTIDE SEQUENCE</scope>
</reference>
<keyword evidence="1" id="KW-1133">Transmembrane helix</keyword>
<accession>A0A645DG09</accession>
<organism evidence="2">
    <name type="scientific">bioreactor metagenome</name>
    <dbReference type="NCBI Taxonomy" id="1076179"/>
    <lineage>
        <taxon>unclassified sequences</taxon>
        <taxon>metagenomes</taxon>
        <taxon>ecological metagenomes</taxon>
    </lineage>
</organism>
<gene>
    <name evidence="2" type="ORF">SDC9_135308</name>
</gene>
<keyword evidence="1" id="KW-0812">Transmembrane</keyword>
<protein>
    <submittedName>
        <fullName evidence="2">Uncharacterized protein</fullName>
    </submittedName>
</protein>
<evidence type="ECO:0000256" key="1">
    <source>
        <dbReference type="SAM" id="Phobius"/>
    </source>
</evidence>
<dbReference type="AlphaFoldDB" id="A0A645DG09"/>
<proteinExistence type="predicted"/>
<evidence type="ECO:0000313" key="2">
    <source>
        <dbReference type="EMBL" id="MPM88207.1"/>
    </source>
</evidence>
<dbReference type="EMBL" id="VSSQ01035870">
    <property type="protein sequence ID" value="MPM88207.1"/>
    <property type="molecule type" value="Genomic_DNA"/>
</dbReference>